<dbReference type="PANTHER" id="PTHR46233">
    <property type="entry name" value="HYDROXYACYLGLUTATHIONE HYDROLASE GLOC"/>
    <property type="match status" value="1"/>
</dbReference>
<organism evidence="6 7">
    <name type="scientific">Candidatus Gottesmanbacteria bacterium RIFCSPHIGHO2_01_FULL_40_15</name>
    <dbReference type="NCBI Taxonomy" id="1798376"/>
    <lineage>
        <taxon>Bacteria</taxon>
        <taxon>Candidatus Gottesmaniibacteriota</taxon>
    </lineage>
</organism>
<dbReference type="GO" id="GO:0046872">
    <property type="term" value="F:metal ion binding"/>
    <property type="evidence" value="ECO:0007669"/>
    <property type="project" value="UniProtKB-KW"/>
</dbReference>
<keyword evidence="2" id="KW-0479">Metal-binding</keyword>
<dbReference type="AlphaFoldDB" id="A0A1F5Z7F3"/>
<dbReference type="Proteomes" id="UP000177354">
    <property type="component" value="Unassembled WGS sequence"/>
</dbReference>
<evidence type="ECO:0000313" key="7">
    <source>
        <dbReference type="Proteomes" id="UP000177354"/>
    </source>
</evidence>
<dbReference type="InterPro" id="IPR051453">
    <property type="entry name" value="MBL_Glyoxalase_II"/>
</dbReference>
<reference evidence="6 7" key="1">
    <citation type="journal article" date="2016" name="Nat. Commun.">
        <title>Thousands of microbial genomes shed light on interconnected biogeochemical processes in an aquifer system.</title>
        <authorList>
            <person name="Anantharaman K."/>
            <person name="Brown C.T."/>
            <person name="Hug L.A."/>
            <person name="Sharon I."/>
            <person name="Castelle C.J."/>
            <person name="Probst A.J."/>
            <person name="Thomas B.C."/>
            <person name="Singh A."/>
            <person name="Wilkins M.J."/>
            <person name="Karaoz U."/>
            <person name="Brodie E.L."/>
            <person name="Williams K.H."/>
            <person name="Hubbard S.S."/>
            <person name="Banfield J.F."/>
        </authorList>
    </citation>
    <scope>NUCLEOTIDE SEQUENCE [LARGE SCALE GENOMIC DNA]</scope>
</reference>
<name>A0A1F5Z7F3_9BACT</name>
<evidence type="ECO:0000259" key="5">
    <source>
        <dbReference type="SMART" id="SM00849"/>
    </source>
</evidence>
<evidence type="ECO:0000256" key="4">
    <source>
        <dbReference type="ARBA" id="ARBA00022833"/>
    </source>
</evidence>
<evidence type="ECO:0000313" key="6">
    <source>
        <dbReference type="EMBL" id="OGG08366.1"/>
    </source>
</evidence>
<dbReference type="PANTHER" id="PTHR46233:SF3">
    <property type="entry name" value="HYDROXYACYLGLUTATHIONE HYDROLASE GLOC"/>
    <property type="match status" value="1"/>
</dbReference>
<sequence>MESPRILALPVGQLQSNCYLISDPQTRQTVIIDPGDSADYIERIISDNHLLPEQIFATHGHFDHIMAATELKLAYNIPFLINCRDRFLVNNMASSANHFIGIDPGPPPEINSCLDREKNIKIGSHKFNIIKTPGHTPGSICLYNKNHKILLTGDTLFADGGIGRTDFSYSSQEEIIRSLEMIFTLPDEIIIHPGHGRSSTVGEEKKNHLF</sequence>
<gene>
    <name evidence="6" type="ORF">A2777_02875</name>
</gene>
<comment type="caution">
    <text evidence="6">The sequence shown here is derived from an EMBL/GenBank/DDBJ whole genome shotgun (WGS) entry which is preliminary data.</text>
</comment>
<dbReference type="Pfam" id="PF00753">
    <property type="entry name" value="Lactamase_B"/>
    <property type="match status" value="1"/>
</dbReference>
<comment type="cofactor">
    <cofactor evidence="1">
        <name>Zn(2+)</name>
        <dbReference type="ChEBI" id="CHEBI:29105"/>
    </cofactor>
</comment>
<evidence type="ECO:0000256" key="2">
    <source>
        <dbReference type="ARBA" id="ARBA00022723"/>
    </source>
</evidence>
<dbReference type="SMART" id="SM00849">
    <property type="entry name" value="Lactamase_B"/>
    <property type="match status" value="1"/>
</dbReference>
<keyword evidence="4" id="KW-0862">Zinc</keyword>
<dbReference type="InterPro" id="IPR001279">
    <property type="entry name" value="Metallo-B-lactamas"/>
</dbReference>
<feature type="domain" description="Metallo-beta-lactamase" evidence="5">
    <location>
        <begin position="15"/>
        <end position="195"/>
    </location>
</feature>
<dbReference type="EMBL" id="MFJF01000002">
    <property type="protein sequence ID" value="OGG08366.1"/>
    <property type="molecule type" value="Genomic_DNA"/>
</dbReference>
<dbReference type="Gene3D" id="3.60.15.10">
    <property type="entry name" value="Ribonuclease Z/Hydroxyacylglutathione hydrolase-like"/>
    <property type="match status" value="1"/>
</dbReference>
<evidence type="ECO:0000256" key="3">
    <source>
        <dbReference type="ARBA" id="ARBA00022801"/>
    </source>
</evidence>
<dbReference type="SUPFAM" id="SSF56281">
    <property type="entry name" value="Metallo-hydrolase/oxidoreductase"/>
    <property type="match status" value="1"/>
</dbReference>
<keyword evidence="3" id="KW-0378">Hydrolase</keyword>
<dbReference type="CDD" id="cd06262">
    <property type="entry name" value="metallo-hydrolase-like_MBL-fold"/>
    <property type="match status" value="1"/>
</dbReference>
<proteinExistence type="predicted"/>
<dbReference type="GO" id="GO:0016787">
    <property type="term" value="F:hydrolase activity"/>
    <property type="evidence" value="ECO:0007669"/>
    <property type="project" value="UniProtKB-KW"/>
</dbReference>
<evidence type="ECO:0000256" key="1">
    <source>
        <dbReference type="ARBA" id="ARBA00001947"/>
    </source>
</evidence>
<dbReference type="InterPro" id="IPR036866">
    <property type="entry name" value="RibonucZ/Hydroxyglut_hydro"/>
</dbReference>
<protein>
    <recommendedName>
        <fullName evidence="5">Metallo-beta-lactamase domain-containing protein</fullName>
    </recommendedName>
</protein>
<accession>A0A1F5Z7F3</accession>